<dbReference type="SUPFAM" id="SSF55874">
    <property type="entry name" value="ATPase domain of HSP90 chaperone/DNA topoisomerase II/histidine kinase"/>
    <property type="match status" value="1"/>
</dbReference>
<dbReference type="InterPro" id="IPR003594">
    <property type="entry name" value="HATPase_dom"/>
</dbReference>
<evidence type="ECO:0000256" key="9">
    <source>
        <dbReference type="ARBA" id="ARBA00023012"/>
    </source>
</evidence>
<dbReference type="InterPro" id="IPR004358">
    <property type="entry name" value="Sig_transdc_His_kin-like_C"/>
</dbReference>
<comment type="subcellular location">
    <subcellularLocation>
        <location evidence="2">Cell membrane</location>
        <topology evidence="2">Multi-pass membrane protein</topology>
    </subcellularLocation>
</comment>
<dbReference type="EMBL" id="BKAL01000006">
    <property type="protein sequence ID" value="GEP69258.1"/>
    <property type="molecule type" value="Genomic_DNA"/>
</dbReference>
<feature type="transmembrane region" description="Helical" evidence="12">
    <location>
        <begin position="146"/>
        <end position="169"/>
    </location>
</feature>
<organism evidence="14 15">
    <name type="scientific">Cellulomonas soli</name>
    <dbReference type="NCBI Taxonomy" id="931535"/>
    <lineage>
        <taxon>Bacteria</taxon>
        <taxon>Bacillati</taxon>
        <taxon>Actinomycetota</taxon>
        <taxon>Actinomycetes</taxon>
        <taxon>Micrococcales</taxon>
        <taxon>Cellulomonadaceae</taxon>
        <taxon>Cellulomonas</taxon>
    </lineage>
</organism>
<dbReference type="PROSITE" id="PS50109">
    <property type="entry name" value="HIS_KIN"/>
    <property type="match status" value="1"/>
</dbReference>
<keyword evidence="7" id="KW-0808">Transferase</keyword>
<keyword evidence="9" id="KW-0902">Two-component regulatory system</keyword>
<dbReference type="InterPro" id="IPR036890">
    <property type="entry name" value="HATPase_C_sf"/>
</dbReference>
<dbReference type="SMART" id="SM00387">
    <property type="entry name" value="HATPase_c"/>
    <property type="match status" value="1"/>
</dbReference>
<dbReference type="PANTHER" id="PTHR43547:SF2">
    <property type="entry name" value="HYBRID SIGNAL TRANSDUCTION HISTIDINE KINASE C"/>
    <property type="match status" value="1"/>
</dbReference>
<evidence type="ECO:0000256" key="11">
    <source>
        <dbReference type="SAM" id="MobiDB-lite"/>
    </source>
</evidence>
<feature type="transmembrane region" description="Helical" evidence="12">
    <location>
        <begin position="12"/>
        <end position="30"/>
    </location>
</feature>
<feature type="compositionally biased region" description="Basic and acidic residues" evidence="11">
    <location>
        <begin position="362"/>
        <end position="372"/>
    </location>
</feature>
<keyword evidence="7" id="KW-0418">Kinase</keyword>
<accession>A0A512PDI6</accession>
<feature type="transmembrane region" description="Helical" evidence="12">
    <location>
        <begin position="181"/>
        <end position="199"/>
    </location>
</feature>
<name>A0A512PDI6_9CELL</name>
<dbReference type="PANTHER" id="PTHR43547">
    <property type="entry name" value="TWO-COMPONENT HISTIDINE KINASE"/>
    <property type="match status" value="1"/>
</dbReference>
<dbReference type="SUPFAM" id="SSF47384">
    <property type="entry name" value="Homodimeric domain of signal transducing histidine kinase"/>
    <property type="match status" value="1"/>
</dbReference>
<dbReference type="Pfam" id="PF02518">
    <property type="entry name" value="HATPase_c"/>
    <property type="match status" value="1"/>
</dbReference>
<dbReference type="InterPro" id="IPR036097">
    <property type="entry name" value="HisK_dim/P_sf"/>
</dbReference>
<dbReference type="Pfam" id="PF00512">
    <property type="entry name" value="HisKA"/>
    <property type="match status" value="1"/>
</dbReference>
<evidence type="ECO:0000256" key="4">
    <source>
        <dbReference type="ARBA" id="ARBA00022475"/>
    </source>
</evidence>
<feature type="region of interest" description="Disordered" evidence="11">
    <location>
        <begin position="351"/>
        <end position="383"/>
    </location>
</feature>
<evidence type="ECO:0000313" key="15">
    <source>
        <dbReference type="Proteomes" id="UP000321798"/>
    </source>
</evidence>
<evidence type="ECO:0000256" key="7">
    <source>
        <dbReference type="ARBA" id="ARBA00022777"/>
    </source>
</evidence>
<evidence type="ECO:0000256" key="3">
    <source>
        <dbReference type="ARBA" id="ARBA00012438"/>
    </source>
</evidence>
<evidence type="ECO:0000256" key="5">
    <source>
        <dbReference type="ARBA" id="ARBA00022553"/>
    </source>
</evidence>
<keyword evidence="8 12" id="KW-1133">Transmembrane helix</keyword>
<protein>
    <recommendedName>
        <fullName evidence="3">histidine kinase</fullName>
        <ecNumber evidence="3">2.7.13.3</ecNumber>
    </recommendedName>
</protein>
<keyword evidence="4" id="KW-1003">Cell membrane</keyword>
<evidence type="ECO:0000259" key="13">
    <source>
        <dbReference type="PROSITE" id="PS50109"/>
    </source>
</evidence>
<keyword evidence="10 12" id="KW-0472">Membrane</keyword>
<dbReference type="SMART" id="SM00388">
    <property type="entry name" value="HisKA"/>
    <property type="match status" value="1"/>
</dbReference>
<dbReference type="GO" id="GO:0000155">
    <property type="term" value="F:phosphorelay sensor kinase activity"/>
    <property type="evidence" value="ECO:0007669"/>
    <property type="project" value="InterPro"/>
</dbReference>
<dbReference type="InterPro" id="IPR007895">
    <property type="entry name" value="MASE1"/>
</dbReference>
<dbReference type="GO" id="GO:0005886">
    <property type="term" value="C:plasma membrane"/>
    <property type="evidence" value="ECO:0007669"/>
    <property type="project" value="UniProtKB-SubCell"/>
</dbReference>
<evidence type="ECO:0000256" key="1">
    <source>
        <dbReference type="ARBA" id="ARBA00000085"/>
    </source>
</evidence>
<evidence type="ECO:0000256" key="8">
    <source>
        <dbReference type="ARBA" id="ARBA00022989"/>
    </source>
</evidence>
<comment type="catalytic activity">
    <reaction evidence="1">
        <text>ATP + protein L-histidine = ADP + protein N-phospho-L-histidine.</text>
        <dbReference type="EC" id="2.7.13.3"/>
    </reaction>
</comment>
<evidence type="ECO:0000256" key="6">
    <source>
        <dbReference type="ARBA" id="ARBA00022692"/>
    </source>
</evidence>
<comment type="caution">
    <text evidence="14">The sequence shown here is derived from an EMBL/GenBank/DDBJ whole genome shotgun (WGS) entry which is preliminary data.</text>
</comment>
<keyword evidence="5" id="KW-0597">Phosphoprotein</keyword>
<dbReference type="Gene3D" id="3.30.565.10">
    <property type="entry name" value="Histidine kinase-like ATPase, C-terminal domain"/>
    <property type="match status" value="1"/>
</dbReference>
<feature type="transmembrane region" description="Helical" evidence="12">
    <location>
        <begin position="230"/>
        <end position="249"/>
    </location>
</feature>
<dbReference type="InterPro" id="IPR003661">
    <property type="entry name" value="HisK_dim/P_dom"/>
</dbReference>
<evidence type="ECO:0000256" key="12">
    <source>
        <dbReference type="SAM" id="Phobius"/>
    </source>
</evidence>
<dbReference type="CDD" id="cd00082">
    <property type="entry name" value="HisKA"/>
    <property type="match status" value="1"/>
</dbReference>
<keyword evidence="15" id="KW-1185">Reference proteome</keyword>
<dbReference type="InterPro" id="IPR005467">
    <property type="entry name" value="His_kinase_dom"/>
</dbReference>
<dbReference type="EC" id="2.7.13.3" evidence="3"/>
<feature type="domain" description="Histidine kinase" evidence="13">
    <location>
        <begin position="481"/>
        <end position="695"/>
    </location>
</feature>
<feature type="transmembrane region" description="Helical" evidence="12">
    <location>
        <begin position="116"/>
        <end position="140"/>
    </location>
</feature>
<evidence type="ECO:0000313" key="14">
    <source>
        <dbReference type="EMBL" id="GEP69258.1"/>
    </source>
</evidence>
<evidence type="ECO:0000256" key="10">
    <source>
        <dbReference type="ARBA" id="ARBA00023136"/>
    </source>
</evidence>
<gene>
    <name evidence="14" type="ORF">CSO01_19730</name>
</gene>
<feature type="transmembrane region" description="Helical" evidence="12">
    <location>
        <begin position="82"/>
        <end position="104"/>
    </location>
</feature>
<reference evidence="14 15" key="1">
    <citation type="submission" date="2019-07" db="EMBL/GenBank/DDBJ databases">
        <title>Whole genome shotgun sequence of Cellulomonas soli NBRC 109434.</title>
        <authorList>
            <person name="Hosoyama A."/>
            <person name="Uohara A."/>
            <person name="Ohji S."/>
            <person name="Ichikawa N."/>
        </authorList>
    </citation>
    <scope>NUCLEOTIDE SEQUENCE [LARGE SCALE GENOMIC DNA]</scope>
    <source>
        <strain evidence="14 15">NBRC 109434</strain>
    </source>
</reference>
<keyword evidence="6 12" id="KW-0812">Transmembrane</keyword>
<proteinExistence type="predicted"/>
<dbReference type="AlphaFoldDB" id="A0A512PDI6"/>
<evidence type="ECO:0000256" key="2">
    <source>
        <dbReference type="ARBA" id="ARBA00004651"/>
    </source>
</evidence>
<dbReference type="Gene3D" id="1.10.287.130">
    <property type="match status" value="1"/>
</dbReference>
<sequence length="710" mass="73281">MSALLRVASVRYAAYLALVFVLGVVAVDMGTGGLHVAPWWPAAGVGVLAMLAVPRRWAAPAAAGVWAVTAAANLVGGRPLGLALAFGAANTAEVLVVAGLLTRGGRRPRLQGVRDATALLLAAAAGSAVAGVLAGGAVAVLAGGAFVATAVTVAASHGSALLTVVPIALGDDRRVPGGTRLLRVAQPVALLLVVLAVFWPQHHLPLTFLPMPFLVWGVFQLSPRRAAVQVLVLAVLVTTLTAAGGGPFAAEGLWTDLQRVAVVQVFLVTSAASVVLLAAARCEQLLLGEQLAEREQLLRGGILDAQVGLVVLHEDAQGRTWIVQSNAKAAELLAPAVPLVDLGRRVDGVGGADGADGASGSTDDRAGPDRGARRPRTRVPLQAEPGSPAAAFVRLVEGSAGAPGGEVRAELALGVDGARDVELIVTRSGRPAGGSLLTVQAVDVTARRRAERAARHALQDERRAAEELRALDQQRADFVSAVSHELRTPITNIVGFTEVLRDDGDLTDSQREQLDVVGRNARRLGVLVENLLALGSSRVRPSGSVGTVQARPVCAAVVEELAPLARRSGVDLRLQDGSDVAVVFDRGDLRRVLANLVRNAVQFSPPGGQVSVGLTADEEDGDPVCRLTVVDSGPGIPADELEHVFDRFSRGRQAERDAAPGVGLGLALVRDLVRRNHASVVLRSGGETGTTAVVTGLRPVVSDDRGGPAA</sequence>
<dbReference type="PRINTS" id="PR00344">
    <property type="entry name" value="BCTRLSENSOR"/>
</dbReference>
<dbReference type="Pfam" id="PF05231">
    <property type="entry name" value="MASE1"/>
    <property type="match status" value="1"/>
</dbReference>
<dbReference type="Proteomes" id="UP000321798">
    <property type="component" value="Unassembled WGS sequence"/>
</dbReference>
<feature type="transmembrane region" description="Helical" evidence="12">
    <location>
        <begin position="261"/>
        <end position="280"/>
    </location>
</feature>